<dbReference type="EMBL" id="SPQS01000054">
    <property type="protein sequence ID" value="TFV67706.1"/>
    <property type="molecule type" value="Genomic_DNA"/>
</dbReference>
<proteinExistence type="predicted"/>
<protein>
    <submittedName>
        <fullName evidence="2">Uncharacterized protein</fullName>
    </submittedName>
</protein>
<dbReference type="EMBL" id="SPQU01000056">
    <property type="protein sequence ID" value="TFV29384.1"/>
    <property type="molecule type" value="Genomic_DNA"/>
</dbReference>
<dbReference type="AlphaFoldDB" id="A0A4Y9NL40"/>
<evidence type="ECO:0000313" key="4">
    <source>
        <dbReference type="Proteomes" id="UP000298225"/>
    </source>
</evidence>
<evidence type="ECO:0000313" key="2">
    <source>
        <dbReference type="EMBL" id="TFV67706.1"/>
    </source>
</evidence>
<reference evidence="1 4" key="1">
    <citation type="submission" date="2019-03" db="EMBL/GenBank/DDBJ databases">
        <title>Bradyrhizobium strains diversity isolated from Chamaecrista fasciculata.</title>
        <authorList>
            <person name="Urquiaga M.C.O."/>
            <person name="Hungria M."/>
            <person name="Delamuta J.R.M."/>
        </authorList>
    </citation>
    <scope>NUCLEOTIDE SEQUENCE [LARGE SCALE GENOMIC DNA]</scope>
    <source>
        <strain evidence="1 4">CNPSo 3424</strain>
    </source>
</reference>
<evidence type="ECO:0000313" key="3">
    <source>
        <dbReference type="Proteomes" id="UP000297700"/>
    </source>
</evidence>
<organism evidence="2 3">
    <name type="scientific">Bradyrhizobium frederickii</name>
    <dbReference type="NCBI Taxonomy" id="2560054"/>
    <lineage>
        <taxon>Bacteria</taxon>
        <taxon>Pseudomonadati</taxon>
        <taxon>Pseudomonadota</taxon>
        <taxon>Alphaproteobacteria</taxon>
        <taxon>Hyphomicrobiales</taxon>
        <taxon>Nitrobacteraceae</taxon>
        <taxon>Bradyrhizobium</taxon>
    </lineage>
</organism>
<dbReference type="Proteomes" id="UP000297700">
    <property type="component" value="Unassembled WGS sequence"/>
</dbReference>
<evidence type="ECO:0000313" key="1">
    <source>
        <dbReference type="EMBL" id="TFV29384.1"/>
    </source>
</evidence>
<dbReference type="Proteomes" id="UP000298225">
    <property type="component" value="Unassembled WGS sequence"/>
</dbReference>
<keyword evidence="4" id="KW-1185">Reference proteome</keyword>
<sequence>MSLRSQALAVLVANQARAADQSLGPSDRDAAIFNIDEVQAMLAILDCMKPNLRPKEARQIAARIRALLEGRKGQPLRIGCP</sequence>
<reference evidence="2 3" key="2">
    <citation type="submission" date="2019-03" db="EMBL/GenBank/DDBJ databases">
        <title>Bradyrhizobium strains diversity.</title>
        <authorList>
            <person name="Urquiaga M.C.O."/>
            <person name="Hungria M."/>
            <person name="Delamuta J.R.M."/>
            <person name="Klepa M.S."/>
        </authorList>
    </citation>
    <scope>NUCLEOTIDE SEQUENCE [LARGE SCALE GENOMIC DNA]</scope>
    <source>
        <strain evidence="2 3">CNPSo 3426</strain>
    </source>
</reference>
<dbReference type="OrthoDB" id="8247079at2"/>
<gene>
    <name evidence="2" type="ORF">E4K64_38090</name>
    <name evidence="1" type="ORF">E4K66_38125</name>
</gene>
<name>A0A4Y9NL40_9BRAD</name>
<comment type="caution">
    <text evidence="2">The sequence shown here is derived from an EMBL/GenBank/DDBJ whole genome shotgun (WGS) entry which is preliminary data.</text>
</comment>
<accession>A0A4Y9NL40</accession>
<accession>A0A4Y9KRW0</accession>